<evidence type="ECO:0000313" key="4">
    <source>
        <dbReference type="EMBL" id="MBB3892056.1"/>
    </source>
</evidence>
<comment type="caution">
    <text evidence="4">The sequence shown here is derived from an EMBL/GenBank/DDBJ whole genome shotgun (WGS) entry which is preliminary data.</text>
</comment>
<gene>
    <name evidence="4" type="ORF">GGQ61_002784</name>
</gene>
<accession>A0A840A0B2</accession>
<dbReference type="Pfam" id="PF03808">
    <property type="entry name" value="Glyco_tran_WecG"/>
    <property type="match status" value="1"/>
</dbReference>
<dbReference type="CDD" id="cd06533">
    <property type="entry name" value="Glyco_transf_WecG_TagA"/>
    <property type="match status" value="1"/>
</dbReference>
<sequence length="299" mass="34128">MSPPSPATERRRQGRTPFRRSRREGERVATLGVDVDLVRPEEVMHHIGQAVLSRTPSRIANHNAHSIYLTKKNPQFAAFFERADLIEVDSTPLIFFTRILGLHSRRFHRCTYLDWRDHFWSVAARKHWRVFYLGGAPGVAEEAARRLATRYPGAEIAVRNGFFDMSPGSEENASVVQQIAEFEPHILFVGMGMPRQEIWIDRNQDLLPPTVALSVGAAFDYEAGVQTPAPRWMGRLGVEWLFRLVGDPRRLFARYCVEPWWLIVPALGDVLVAARQGRLFRGPRRKPAGQRAERAREAA</sequence>
<evidence type="ECO:0000256" key="2">
    <source>
        <dbReference type="ARBA" id="ARBA00022679"/>
    </source>
</evidence>
<dbReference type="RefSeq" id="WP_183773683.1">
    <property type="nucleotide sequence ID" value="NZ_JACIDK010000003.1"/>
</dbReference>
<organism evidence="4 5">
    <name type="scientific">Phenylobacterium haematophilum</name>
    <dbReference type="NCBI Taxonomy" id="98513"/>
    <lineage>
        <taxon>Bacteria</taxon>
        <taxon>Pseudomonadati</taxon>
        <taxon>Pseudomonadota</taxon>
        <taxon>Alphaproteobacteria</taxon>
        <taxon>Caulobacterales</taxon>
        <taxon>Caulobacteraceae</taxon>
        <taxon>Phenylobacterium</taxon>
    </lineage>
</organism>
<evidence type="ECO:0000256" key="3">
    <source>
        <dbReference type="SAM" id="MobiDB-lite"/>
    </source>
</evidence>
<dbReference type="PANTHER" id="PTHR34136">
    <property type="match status" value="1"/>
</dbReference>
<evidence type="ECO:0000313" key="5">
    <source>
        <dbReference type="Proteomes" id="UP000530564"/>
    </source>
</evidence>
<dbReference type="GO" id="GO:0047244">
    <property type="term" value="F:N-acetylglucosaminyldiphosphoundecaprenol N-acetyl-beta-D-mannosaminyltransferase activity"/>
    <property type="evidence" value="ECO:0007669"/>
    <property type="project" value="UniProtKB-EC"/>
</dbReference>
<name>A0A840A0B2_9CAUL</name>
<keyword evidence="1 4" id="KW-0328">Glycosyltransferase</keyword>
<dbReference type="Proteomes" id="UP000530564">
    <property type="component" value="Unassembled WGS sequence"/>
</dbReference>
<feature type="compositionally biased region" description="Basic residues" evidence="3">
    <location>
        <begin position="12"/>
        <end position="22"/>
    </location>
</feature>
<dbReference type="EMBL" id="JACIDK010000003">
    <property type="protein sequence ID" value="MBB3892056.1"/>
    <property type="molecule type" value="Genomic_DNA"/>
</dbReference>
<dbReference type="InterPro" id="IPR004629">
    <property type="entry name" value="WecG_TagA_CpsF"/>
</dbReference>
<dbReference type="AlphaFoldDB" id="A0A840A0B2"/>
<keyword evidence="5" id="KW-1185">Reference proteome</keyword>
<evidence type="ECO:0000256" key="1">
    <source>
        <dbReference type="ARBA" id="ARBA00022676"/>
    </source>
</evidence>
<dbReference type="EC" id="2.4.1.187" evidence="4"/>
<keyword evidence="2 4" id="KW-0808">Transferase</keyword>
<dbReference type="PANTHER" id="PTHR34136:SF1">
    <property type="entry name" value="UDP-N-ACETYL-D-MANNOSAMINURONIC ACID TRANSFERASE"/>
    <property type="match status" value="1"/>
</dbReference>
<dbReference type="NCBIfam" id="TIGR00696">
    <property type="entry name" value="wecG_tagA_cpsF"/>
    <property type="match status" value="1"/>
</dbReference>
<proteinExistence type="predicted"/>
<feature type="region of interest" description="Disordered" evidence="3">
    <location>
        <begin position="1"/>
        <end position="23"/>
    </location>
</feature>
<reference evidence="4 5" key="1">
    <citation type="submission" date="2020-08" db="EMBL/GenBank/DDBJ databases">
        <title>Genomic Encyclopedia of Type Strains, Phase IV (KMG-IV): sequencing the most valuable type-strain genomes for metagenomic binning, comparative biology and taxonomic classification.</title>
        <authorList>
            <person name="Goeker M."/>
        </authorList>
    </citation>
    <scope>NUCLEOTIDE SEQUENCE [LARGE SCALE GENOMIC DNA]</scope>
    <source>
        <strain evidence="4 5">DSM 21793</strain>
    </source>
</reference>
<protein>
    <submittedName>
        <fullName evidence="4">N-acetylglucosaminyldiphosphoundecaprenol N-acetyl-beta-D-mannosaminyltransferase</fullName>
        <ecNumber evidence="4">2.4.1.187</ecNumber>
    </submittedName>
</protein>